<reference evidence="1 2" key="1">
    <citation type="submission" date="2013-06" db="EMBL/GenBank/DDBJ databases">
        <authorList>
            <person name="Weinstock G."/>
            <person name="Sodergren E."/>
            <person name="Lobos E.A."/>
            <person name="Fulton L."/>
            <person name="Fulton R."/>
            <person name="Courtney L."/>
            <person name="Fronick C."/>
            <person name="O'Laughlin M."/>
            <person name="Godfrey J."/>
            <person name="Wilson R.M."/>
            <person name="Miner T."/>
            <person name="Farmer C."/>
            <person name="Delehaunty K."/>
            <person name="Cordes M."/>
            <person name="Minx P."/>
            <person name="Tomlinson C."/>
            <person name="Chen J."/>
            <person name="Wollam A."/>
            <person name="Pepin K.H."/>
            <person name="Bhonagiri V."/>
            <person name="Zhang X."/>
            <person name="Warren W."/>
            <person name="Mitreva M."/>
            <person name="Mardis E.R."/>
            <person name="Wilson R.K."/>
        </authorList>
    </citation>
    <scope>NUCLEOTIDE SEQUENCE [LARGE SCALE GENOMIC DNA]</scope>
    <source>
        <strain evidence="1 2">F0570</strain>
    </source>
</reference>
<name>A0A0E2LNT0_PORGN</name>
<accession>A0A0E2LNT0</accession>
<dbReference type="HOGENOM" id="CLU_3083112_0_0_10"/>
<gene>
    <name evidence="1" type="ORF">HMPREF1555_02004</name>
</gene>
<organism evidence="1 2">
    <name type="scientific">Porphyromonas gingivalis F0570</name>
    <dbReference type="NCBI Taxonomy" id="1227271"/>
    <lineage>
        <taxon>Bacteria</taxon>
        <taxon>Pseudomonadati</taxon>
        <taxon>Bacteroidota</taxon>
        <taxon>Bacteroidia</taxon>
        <taxon>Bacteroidales</taxon>
        <taxon>Porphyromonadaceae</taxon>
        <taxon>Porphyromonas</taxon>
    </lineage>
</organism>
<proteinExistence type="predicted"/>
<evidence type="ECO:0000313" key="2">
    <source>
        <dbReference type="Proteomes" id="UP000016630"/>
    </source>
</evidence>
<evidence type="ECO:0000313" key="1">
    <source>
        <dbReference type="EMBL" id="ERJ64120.1"/>
    </source>
</evidence>
<dbReference type="Proteomes" id="UP000016630">
    <property type="component" value="Unassembled WGS sequence"/>
</dbReference>
<comment type="caution">
    <text evidence="1">The sequence shown here is derived from an EMBL/GenBank/DDBJ whole genome shotgun (WGS) entry which is preliminary data.</text>
</comment>
<dbReference type="EMBL" id="AWUW01000138">
    <property type="protein sequence ID" value="ERJ64120.1"/>
    <property type="molecule type" value="Genomic_DNA"/>
</dbReference>
<dbReference type="AlphaFoldDB" id="A0A0E2LNT0"/>
<protein>
    <submittedName>
        <fullName evidence="1">Uncharacterized protein</fullName>
    </submittedName>
</protein>
<sequence length="52" mass="6379">MNWDDSFRYDPKWLESSAFRNRSSVKFLAINKVFLTLRTEFHGHERRMTKTK</sequence>